<dbReference type="OrthoDB" id="2515880at2"/>
<name>A0A4P6K0L6_KTERU</name>
<dbReference type="Proteomes" id="UP000290365">
    <property type="component" value="Chromosome"/>
</dbReference>
<accession>A0A4P6K0L6</accession>
<evidence type="ECO:0000313" key="2">
    <source>
        <dbReference type="Proteomes" id="UP000290365"/>
    </source>
</evidence>
<dbReference type="InterPro" id="IPR006059">
    <property type="entry name" value="SBP"/>
</dbReference>
<dbReference type="Pfam" id="PF01547">
    <property type="entry name" value="SBP_bac_1"/>
    <property type="match status" value="1"/>
</dbReference>
<dbReference type="EMBL" id="CP035758">
    <property type="protein sequence ID" value="QBD81584.1"/>
    <property type="molecule type" value="Genomic_DNA"/>
</dbReference>
<keyword evidence="2" id="KW-1185">Reference proteome</keyword>
<dbReference type="PROSITE" id="PS51318">
    <property type="entry name" value="TAT"/>
    <property type="match status" value="1"/>
</dbReference>
<evidence type="ECO:0000313" key="1">
    <source>
        <dbReference type="EMBL" id="QBD81584.1"/>
    </source>
</evidence>
<dbReference type="SUPFAM" id="SSF53850">
    <property type="entry name" value="Periplasmic binding protein-like II"/>
    <property type="match status" value="1"/>
</dbReference>
<gene>
    <name evidence="1" type="ORF">EPA93_38690</name>
</gene>
<dbReference type="AlphaFoldDB" id="A0A4P6K0L6"/>
<dbReference type="PANTHER" id="PTHR43649">
    <property type="entry name" value="ARABINOSE-BINDING PROTEIN-RELATED"/>
    <property type="match status" value="1"/>
</dbReference>
<dbReference type="InterPro" id="IPR006311">
    <property type="entry name" value="TAT_signal"/>
</dbReference>
<proteinExistence type="predicted"/>
<dbReference type="Gene3D" id="3.40.190.10">
    <property type="entry name" value="Periplasmic binding protein-like II"/>
    <property type="match status" value="1"/>
</dbReference>
<dbReference type="KEGG" id="kbs:EPA93_38690"/>
<organism evidence="1 2">
    <name type="scientific">Ktedonosporobacter rubrisoli</name>
    <dbReference type="NCBI Taxonomy" id="2509675"/>
    <lineage>
        <taxon>Bacteria</taxon>
        <taxon>Bacillati</taxon>
        <taxon>Chloroflexota</taxon>
        <taxon>Ktedonobacteria</taxon>
        <taxon>Ktedonobacterales</taxon>
        <taxon>Ktedonosporobacteraceae</taxon>
        <taxon>Ktedonosporobacter</taxon>
    </lineage>
</organism>
<dbReference type="PANTHER" id="PTHR43649:SF12">
    <property type="entry name" value="DIACETYLCHITOBIOSE BINDING PROTEIN DASA"/>
    <property type="match status" value="1"/>
</dbReference>
<protein>
    <submittedName>
        <fullName evidence="1">Extracellular solute-binding protein</fullName>
    </submittedName>
</protein>
<dbReference type="CDD" id="cd13585">
    <property type="entry name" value="PBP2_TMBP_like"/>
    <property type="match status" value="1"/>
</dbReference>
<reference evidence="1 2" key="1">
    <citation type="submission" date="2019-01" db="EMBL/GenBank/DDBJ databases">
        <title>Ktedonosporobacter rubrisoli SCAWS-G2.</title>
        <authorList>
            <person name="Huang Y."/>
            <person name="Yan B."/>
        </authorList>
    </citation>
    <scope>NUCLEOTIDE SEQUENCE [LARGE SCALE GENOMIC DNA]</scope>
    <source>
        <strain evidence="1 2">SCAWS-G2</strain>
    </source>
</reference>
<dbReference type="InterPro" id="IPR050490">
    <property type="entry name" value="Bact_solute-bd_prot1"/>
</dbReference>
<sequence>MSAEEGTVEISQGGLMDNKLSFLQDIIGKDISRRNFLKYTGYTGLTTLGAGSLLAACGGSDAQQSAGPAPKGSKVAGNLTLVYMGDASSKKAWDSLFALFSKDYPDVKFTAKAIPSANWAAFFDTVSTQIAGGQNYDIIQVATEGQRLFASRGLVEPIDAYIARDKDEIDEFYSDIHPNLVKWNKEHSSPDGKTYYLPGEFNTMCMWYNSEMFKQAGVDEPSDDWKWNDFLAASQKITKPGQVFGMSVTPEYFVGIMPWLLTNGASTLSADWKQSTVNSPAAIEAAKFMRELVAKKISPLPGGTFDAISAMSQGKLAMFGGGRWPVLNVRKFNLVDKVKIVPWPQKTQKGSPIGWNAYPIMKASQNKEAAWAFVKFITTKKASEYFAQQGGTIVPPRKSVATSDAFLANAPKGSEKLYEALDYATPIPSPDKGSVIQKAIEDTWKQILAGNTPAEQALAQLDQTIKANL</sequence>